<keyword evidence="14" id="KW-1185">Reference proteome</keyword>
<dbReference type="EMBL" id="CP020373">
    <property type="protein sequence ID" value="AZQ11319.1"/>
    <property type="molecule type" value="Genomic_DNA"/>
</dbReference>
<keyword evidence="5 10" id="KW-0321">Glycogen metabolism</keyword>
<keyword evidence="9 10" id="KW-0119">Carbohydrate metabolism</keyword>
<evidence type="ECO:0000256" key="7">
    <source>
        <dbReference type="ARBA" id="ARBA00022679"/>
    </source>
</evidence>
<dbReference type="GO" id="GO:0003844">
    <property type="term" value="F:1,4-alpha-glucan branching enzyme activity"/>
    <property type="evidence" value="ECO:0007669"/>
    <property type="project" value="UniProtKB-EC"/>
</dbReference>
<accession>A0ABN5TVF9</accession>
<evidence type="ECO:0000256" key="8">
    <source>
        <dbReference type="ARBA" id="ARBA00023056"/>
    </source>
</evidence>
<dbReference type="SUPFAM" id="SSF81296">
    <property type="entry name" value="E set domains"/>
    <property type="match status" value="2"/>
</dbReference>
<comment type="similarity">
    <text evidence="4 10">Belongs to the glycosyl hydrolase 13 family. GlgB subfamily.</text>
</comment>
<dbReference type="InterPro" id="IPR006407">
    <property type="entry name" value="GlgB"/>
</dbReference>
<reference evidence="14" key="1">
    <citation type="submission" date="2017-03" db="EMBL/GenBank/DDBJ databases">
        <title>Full genome sequence of a non-lethal Shewanella isolate that potentiates virulence of Vibio parahaemolyticus causing acute hepatopancreatic necrosis disease (AHPND) in shrimp.</title>
        <authorList>
            <person name="Prachumwat A."/>
            <person name="Sritunyalucksana K."/>
        </authorList>
    </citation>
    <scope>NUCLEOTIDE SEQUENCE [LARGE SCALE GENOMIC DNA]</scope>
    <source>
        <strain evidence="14">TH2012</strain>
    </source>
</reference>
<name>A0ABN5TVF9_9GAMM</name>
<evidence type="ECO:0000313" key="13">
    <source>
        <dbReference type="EMBL" id="AZQ11319.1"/>
    </source>
</evidence>
<dbReference type="CDD" id="cd11322">
    <property type="entry name" value="AmyAc_Glg_BE"/>
    <property type="match status" value="1"/>
</dbReference>
<dbReference type="EC" id="2.4.1.18" evidence="10"/>
<dbReference type="PANTHER" id="PTHR43651">
    <property type="entry name" value="1,4-ALPHA-GLUCAN-BRANCHING ENZYME"/>
    <property type="match status" value="1"/>
</dbReference>
<dbReference type="Pfam" id="PF02806">
    <property type="entry name" value="Alpha-amylase_C"/>
    <property type="match status" value="2"/>
</dbReference>
<dbReference type="InterPro" id="IPR004193">
    <property type="entry name" value="Glyco_hydro_13_N"/>
</dbReference>
<dbReference type="Pfam" id="PF22019">
    <property type="entry name" value="GlgB_N"/>
    <property type="match status" value="1"/>
</dbReference>
<dbReference type="Gene3D" id="2.60.40.1180">
    <property type="entry name" value="Golgi alpha-mannosidase II"/>
    <property type="match status" value="2"/>
</dbReference>
<feature type="domain" description="Glycosyl hydrolase family 13 catalytic" evidence="12">
    <location>
        <begin position="291"/>
        <end position="682"/>
    </location>
</feature>
<evidence type="ECO:0000256" key="6">
    <source>
        <dbReference type="ARBA" id="ARBA00022676"/>
    </source>
</evidence>
<comment type="subunit">
    <text evidence="10">Monomer.</text>
</comment>
<feature type="active site" description="Proton donor" evidence="10">
    <location>
        <position position="507"/>
    </location>
</feature>
<keyword evidence="7 10" id="KW-0808">Transferase</keyword>
<evidence type="ECO:0000256" key="3">
    <source>
        <dbReference type="ARBA" id="ARBA00004964"/>
    </source>
</evidence>
<comment type="function">
    <text evidence="2 10">Catalyzes the formation of the alpha-1,6-glucosidic linkages in glycogen by scission of a 1,4-alpha-linked oligosaccharide from growing alpha-1,4-glucan chains and the subsequent attachment of the oligosaccharide to the alpha-1,6 position.</text>
</comment>
<dbReference type="SUPFAM" id="SSF51445">
    <property type="entry name" value="(Trans)glycosidases"/>
    <property type="match status" value="1"/>
</dbReference>
<proteinExistence type="inferred from homology"/>
<keyword evidence="6 10" id="KW-0328">Glycosyltransferase</keyword>
<dbReference type="NCBIfam" id="NF008967">
    <property type="entry name" value="PRK12313.1"/>
    <property type="match status" value="1"/>
</dbReference>
<protein>
    <recommendedName>
        <fullName evidence="10">1,4-alpha-glucan branching enzyme GlgB</fullName>
        <ecNumber evidence="10">2.4.1.18</ecNumber>
    </recommendedName>
    <alternativeName>
        <fullName evidence="10">1,4-alpha-D-glucan:1,4-alpha-D-glucan 6-glucosyl-transferase</fullName>
    </alternativeName>
    <alternativeName>
        <fullName evidence="10">Alpha-(1-&gt;4)-glucan branching enzyme</fullName>
    </alternativeName>
    <alternativeName>
        <fullName evidence="10">Glycogen branching enzyme</fullName>
        <shortName evidence="10">BE</shortName>
    </alternativeName>
</protein>
<dbReference type="PANTHER" id="PTHR43651:SF3">
    <property type="entry name" value="1,4-ALPHA-GLUCAN-BRANCHING ENZYME"/>
    <property type="match status" value="1"/>
</dbReference>
<dbReference type="Gene3D" id="2.60.40.10">
    <property type="entry name" value="Immunoglobulins"/>
    <property type="match status" value="1"/>
</dbReference>
<dbReference type="InterPro" id="IPR013780">
    <property type="entry name" value="Glyco_hydro_b"/>
</dbReference>
<evidence type="ECO:0000313" key="14">
    <source>
        <dbReference type="Proteomes" id="UP000278437"/>
    </source>
</evidence>
<dbReference type="Gene3D" id="3.20.20.80">
    <property type="entry name" value="Glycosidases"/>
    <property type="match status" value="1"/>
</dbReference>
<dbReference type="InterPro" id="IPR044143">
    <property type="entry name" value="GlgB_N_E_set_prok"/>
</dbReference>
<dbReference type="SUPFAM" id="SSF51011">
    <property type="entry name" value="Glycosyl hydrolase domain"/>
    <property type="match status" value="2"/>
</dbReference>
<dbReference type="RefSeq" id="WP_218567739.1">
    <property type="nucleotide sequence ID" value="NZ_CP020373.1"/>
</dbReference>
<evidence type="ECO:0000256" key="9">
    <source>
        <dbReference type="ARBA" id="ARBA00023277"/>
    </source>
</evidence>
<dbReference type="CDD" id="cd02855">
    <property type="entry name" value="E_set_GBE_prok_N"/>
    <property type="match status" value="1"/>
</dbReference>
<comment type="pathway">
    <text evidence="3 10">Glycan biosynthesis; glycogen biosynthesis.</text>
</comment>
<comment type="catalytic activity">
    <reaction evidence="1 10">
        <text>Transfers a segment of a (1-&gt;4)-alpha-D-glucan chain to a primary hydroxy group in a similar glucan chain.</text>
        <dbReference type="EC" id="2.4.1.18"/>
    </reaction>
</comment>
<keyword evidence="8 10" id="KW-0320">Glycogen biosynthesis</keyword>
<dbReference type="InterPro" id="IPR054169">
    <property type="entry name" value="GlgB_N"/>
</dbReference>
<sequence length="878" mass="96907">MTAPDVCESDVNSTLVSASASGQNSEQAHADAYSQVQSSALAHSGLISEQEARLLARGEYVDVFSLLGMHKVAGKLCVRCFLPGAMAVDVLTKDGKKVATLDAVAREGLFAGLLGRRSNPFTYRLRVAYPAFEVVIDDPYGFGSQLDDTSLYLFGEGRELYAQDYLGANQRVVDGVAGILFCVWAPNAKRVSVIGDFNHWDGRVHVMRQHPASGIWEIFIPAVHDLAHYKFEILTPAGELLIKSDPFAKAMEAAPNNASRVAPASAFVWQDDAWMSGRSRDWHKEAVSIYELHPGSWRRKQDGSEQPQGTWLSYRELADELVPYIKSMGFTHIELMPLSEFPFDGSWGYQPVGLFAPTQRFGSADDLKYLVDACHRAGIGVLLDWVIAHFPSDAHGLARFDGSCLYEHEDPRLGRHPDWDTLIYNYGRVEVQSFLLSAATVWLRDFHIDGLRLDAVSSMLYLDYSREAGQWLPNSEGGRENLDAIDFLKLLNQRLYAEFPGIIMIAEESTAWDGVTRPVHQGGLGFGFKWNMGWMNDSLSYLAKDPVYRSFHHHQLTFGIMYGHSEQFILSLSHDEVVHGKGALLSKIPGDDWQKFATLRAYYGYMWGFPGKKLLFMGGEFGQRDEWSHDRSLDWHLLQYAPHQGLALWLADLNRLYRERSVLGQSDHDMSAFHWLDCDNAAHGIYAFVRGWGEEALVFVVNMTPELYHGYRLGLPDVIEADAGEHDAKQGCVAGQACVAGLDRAAAVEWCELLNSDAHCYGGSNQGNGGVIVCDDVPAQGQRRSALITVPPLGCLVIARAASKRTESGQTLAVVESSLATASKTAATKTAAAKTNAVKAKTEKAKTEKAKTEKTKTTKAKTATARPVAGTGLKGARK</sequence>
<dbReference type="HAMAP" id="MF_00685">
    <property type="entry name" value="GlgB"/>
    <property type="match status" value="1"/>
</dbReference>
<dbReference type="SMART" id="SM00642">
    <property type="entry name" value="Aamy"/>
    <property type="match status" value="1"/>
</dbReference>
<dbReference type="InterPro" id="IPR037439">
    <property type="entry name" value="Branching_enzy"/>
</dbReference>
<dbReference type="PIRSF" id="PIRSF000463">
    <property type="entry name" value="GlgB"/>
    <property type="match status" value="1"/>
</dbReference>
<evidence type="ECO:0000256" key="10">
    <source>
        <dbReference type="HAMAP-Rule" id="MF_00685"/>
    </source>
</evidence>
<dbReference type="Proteomes" id="UP000278437">
    <property type="component" value="Chromosome"/>
</dbReference>
<dbReference type="NCBIfam" id="TIGR01515">
    <property type="entry name" value="branching_enzym"/>
    <property type="match status" value="1"/>
</dbReference>
<dbReference type="NCBIfam" id="NF003811">
    <property type="entry name" value="PRK05402.1"/>
    <property type="match status" value="1"/>
</dbReference>
<evidence type="ECO:0000256" key="4">
    <source>
        <dbReference type="ARBA" id="ARBA00009000"/>
    </source>
</evidence>
<dbReference type="Pfam" id="PF00128">
    <property type="entry name" value="Alpha-amylase"/>
    <property type="match status" value="1"/>
</dbReference>
<dbReference type="InterPro" id="IPR013783">
    <property type="entry name" value="Ig-like_fold"/>
</dbReference>
<evidence type="ECO:0000256" key="2">
    <source>
        <dbReference type="ARBA" id="ARBA00002953"/>
    </source>
</evidence>
<feature type="compositionally biased region" description="Basic and acidic residues" evidence="11">
    <location>
        <begin position="840"/>
        <end position="856"/>
    </location>
</feature>
<dbReference type="InterPro" id="IPR014756">
    <property type="entry name" value="Ig_E-set"/>
</dbReference>
<dbReference type="Pfam" id="PF02922">
    <property type="entry name" value="CBM_48"/>
    <property type="match status" value="1"/>
</dbReference>
<dbReference type="InterPro" id="IPR006047">
    <property type="entry name" value="GH13_cat_dom"/>
</dbReference>
<evidence type="ECO:0000259" key="12">
    <source>
        <dbReference type="SMART" id="SM00642"/>
    </source>
</evidence>
<dbReference type="InterPro" id="IPR017853">
    <property type="entry name" value="GH"/>
</dbReference>
<feature type="compositionally biased region" description="Low complexity" evidence="11">
    <location>
        <begin position="830"/>
        <end position="839"/>
    </location>
</feature>
<gene>
    <name evidence="10 13" type="primary">glgB</name>
    <name evidence="13" type="ORF">STH12_02233</name>
</gene>
<dbReference type="InterPro" id="IPR006048">
    <property type="entry name" value="A-amylase/branching_C"/>
</dbReference>
<feature type="active site" description="Nucleophile" evidence="10">
    <location>
        <position position="454"/>
    </location>
</feature>
<organism evidence="13 14">
    <name type="scientific">Shewanella khirikhana</name>
    <dbReference type="NCBI Taxonomy" id="1965282"/>
    <lineage>
        <taxon>Bacteria</taxon>
        <taxon>Pseudomonadati</taxon>
        <taxon>Pseudomonadota</taxon>
        <taxon>Gammaproteobacteria</taxon>
        <taxon>Alteromonadales</taxon>
        <taxon>Shewanellaceae</taxon>
        <taxon>Shewanella</taxon>
    </lineage>
</organism>
<evidence type="ECO:0000256" key="11">
    <source>
        <dbReference type="SAM" id="MobiDB-lite"/>
    </source>
</evidence>
<evidence type="ECO:0000256" key="5">
    <source>
        <dbReference type="ARBA" id="ARBA00022600"/>
    </source>
</evidence>
<feature type="region of interest" description="Disordered" evidence="11">
    <location>
        <begin position="830"/>
        <end position="878"/>
    </location>
</feature>
<evidence type="ECO:0000256" key="1">
    <source>
        <dbReference type="ARBA" id="ARBA00000826"/>
    </source>
</evidence>